<evidence type="ECO:0000313" key="2">
    <source>
        <dbReference type="EMBL" id="GFY51957.1"/>
    </source>
</evidence>
<evidence type="ECO:0000313" key="3">
    <source>
        <dbReference type="Proteomes" id="UP000886998"/>
    </source>
</evidence>
<accession>A0A8X6XFX1</accession>
<feature type="region of interest" description="Disordered" evidence="1">
    <location>
        <begin position="73"/>
        <end position="102"/>
    </location>
</feature>
<organism evidence="2 3">
    <name type="scientific">Trichonephila inaurata madagascariensis</name>
    <dbReference type="NCBI Taxonomy" id="2747483"/>
    <lineage>
        <taxon>Eukaryota</taxon>
        <taxon>Metazoa</taxon>
        <taxon>Ecdysozoa</taxon>
        <taxon>Arthropoda</taxon>
        <taxon>Chelicerata</taxon>
        <taxon>Arachnida</taxon>
        <taxon>Araneae</taxon>
        <taxon>Araneomorphae</taxon>
        <taxon>Entelegynae</taxon>
        <taxon>Araneoidea</taxon>
        <taxon>Nephilidae</taxon>
        <taxon>Trichonephila</taxon>
        <taxon>Trichonephila inaurata</taxon>
    </lineage>
</organism>
<dbReference type="Proteomes" id="UP000886998">
    <property type="component" value="Unassembled WGS sequence"/>
</dbReference>
<feature type="compositionally biased region" description="Polar residues" evidence="1">
    <location>
        <begin position="1"/>
        <end position="12"/>
    </location>
</feature>
<evidence type="ECO:0000256" key="1">
    <source>
        <dbReference type="SAM" id="MobiDB-lite"/>
    </source>
</evidence>
<dbReference type="EMBL" id="BMAV01008395">
    <property type="protein sequence ID" value="GFY51957.1"/>
    <property type="molecule type" value="Genomic_DNA"/>
</dbReference>
<protein>
    <submittedName>
        <fullName evidence="2">Uncharacterized protein</fullName>
    </submittedName>
</protein>
<gene>
    <name evidence="2" type="ORF">TNIN_293861</name>
</gene>
<sequence length="102" mass="11477">MQSSENAFNTTEKGAGREVGGRRKSRQDVERRDAFWRSTSCALREEHRAAGSYGKAGGGRALSWQPYPDYANTPPLPAHMERRTYTTAPPLTDLRFDAWTTN</sequence>
<feature type="region of interest" description="Disordered" evidence="1">
    <location>
        <begin position="1"/>
        <end position="31"/>
    </location>
</feature>
<dbReference type="AlphaFoldDB" id="A0A8X6XFX1"/>
<proteinExistence type="predicted"/>
<feature type="compositionally biased region" description="Basic and acidic residues" evidence="1">
    <location>
        <begin position="14"/>
        <end position="31"/>
    </location>
</feature>
<name>A0A8X6XFX1_9ARAC</name>
<reference evidence="2" key="1">
    <citation type="submission" date="2020-08" db="EMBL/GenBank/DDBJ databases">
        <title>Multicomponent nature underlies the extraordinary mechanical properties of spider dragline silk.</title>
        <authorList>
            <person name="Kono N."/>
            <person name="Nakamura H."/>
            <person name="Mori M."/>
            <person name="Yoshida Y."/>
            <person name="Ohtoshi R."/>
            <person name="Malay A.D."/>
            <person name="Moran D.A.P."/>
            <person name="Tomita M."/>
            <person name="Numata K."/>
            <person name="Arakawa K."/>
        </authorList>
    </citation>
    <scope>NUCLEOTIDE SEQUENCE</scope>
</reference>
<keyword evidence="3" id="KW-1185">Reference proteome</keyword>
<comment type="caution">
    <text evidence="2">The sequence shown here is derived from an EMBL/GenBank/DDBJ whole genome shotgun (WGS) entry which is preliminary data.</text>
</comment>